<keyword evidence="4" id="KW-1185">Reference proteome</keyword>
<gene>
    <name evidence="3" type="ORF">CN97_13580</name>
</gene>
<comment type="caution">
    <text evidence="3">The sequence shown here is derived from an EMBL/GenBank/DDBJ whole genome shotgun (WGS) entry which is preliminary data.</text>
</comment>
<dbReference type="Proteomes" id="UP000028826">
    <property type="component" value="Unassembled WGS sequence"/>
</dbReference>
<dbReference type="Gene3D" id="3.40.30.10">
    <property type="entry name" value="Glutaredoxin"/>
    <property type="match status" value="1"/>
</dbReference>
<dbReference type="CDD" id="cd02968">
    <property type="entry name" value="SCO"/>
    <property type="match status" value="1"/>
</dbReference>
<keyword evidence="2" id="KW-0186">Copper</keyword>
<sequence length="209" mass="22678">MIRTYAALAAGFIIALLGGLAFLVVSGRGEEDPFASCRSTNIAGGAGQIGGPFSLVDGKGETVTEKAVLTKPSLVYFGYTFCPDICPFDMVRNAEAVELLEEKGKDVTPVFITVDPERDTPEVVGEWSSAMHPRAIGLTGTQEQIHTAAQAYKVYYHIPDHAEGDESYLVDHSTFTYLMLPGYGFVDLIRRDQTPEQVAKTAACFIDNM</sequence>
<dbReference type="RefSeq" id="WP_035709591.1">
    <property type="nucleotide sequence ID" value="NZ_CAMIFG010000086.1"/>
</dbReference>
<dbReference type="EMBL" id="JGYG01000003">
    <property type="protein sequence ID" value="KFI30571.1"/>
    <property type="molecule type" value="Genomic_DNA"/>
</dbReference>
<evidence type="ECO:0000256" key="1">
    <source>
        <dbReference type="ARBA" id="ARBA00010996"/>
    </source>
</evidence>
<organism evidence="3 4">
    <name type="scientific">Haematobacter massiliensis</name>
    <dbReference type="NCBI Taxonomy" id="195105"/>
    <lineage>
        <taxon>Bacteria</taxon>
        <taxon>Pseudomonadati</taxon>
        <taxon>Pseudomonadota</taxon>
        <taxon>Alphaproteobacteria</taxon>
        <taxon>Rhodobacterales</taxon>
        <taxon>Paracoccaceae</taxon>
        <taxon>Haematobacter</taxon>
    </lineage>
</organism>
<protein>
    <submittedName>
        <fullName evidence="3">Protein senC</fullName>
    </submittedName>
</protein>
<evidence type="ECO:0000256" key="2">
    <source>
        <dbReference type="ARBA" id="ARBA00023008"/>
    </source>
</evidence>
<dbReference type="InterPro" id="IPR003782">
    <property type="entry name" value="SCO1/SenC"/>
</dbReference>
<name>A0A086Y8H1_9RHOB</name>
<evidence type="ECO:0000313" key="3">
    <source>
        <dbReference type="EMBL" id="KFI30571.1"/>
    </source>
</evidence>
<proteinExistence type="inferred from homology"/>
<accession>A0A086Y8H1</accession>
<reference evidence="3 4" key="1">
    <citation type="submission" date="2014-03" db="EMBL/GenBank/DDBJ databases">
        <title>Genome of Haematobacter massiliensis CCUG 47968.</title>
        <authorList>
            <person name="Wang D."/>
            <person name="Wang G."/>
        </authorList>
    </citation>
    <scope>NUCLEOTIDE SEQUENCE [LARGE SCALE GENOMIC DNA]</scope>
    <source>
        <strain evidence="3 4">CCUG 47968</strain>
    </source>
</reference>
<dbReference type="AlphaFoldDB" id="A0A086Y8H1"/>
<dbReference type="FunFam" id="3.40.30.10:FF:000013">
    <property type="entry name" value="Blast:Protein SCO1 homolog, mitochondrial"/>
    <property type="match status" value="1"/>
</dbReference>
<dbReference type="InterPro" id="IPR036249">
    <property type="entry name" value="Thioredoxin-like_sf"/>
</dbReference>
<dbReference type="STRING" id="195105.CN97_13580"/>
<dbReference type="PANTHER" id="PTHR12151">
    <property type="entry name" value="ELECTRON TRANSPORT PROTIN SCO1/SENC FAMILY MEMBER"/>
    <property type="match status" value="1"/>
</dbReference>
<evidence type="ECO:0000313" key="4">
    <source>
        <dbReference type="Proteomes" id="UP000028826"/>
    </source>
</evidence>
<comment type="similarity">
    <text evidence="1">Belongs to the SCO1/2 family.</text>
</comment>
<dbReference type="eggNOG" id="COG1999">
    <property type="taxonomic scope" value="Bacteria"/>
</dbReference>
<dbReference type="PANTHER" id="PTHR12151:SF25">
    <property type="entry name" value="LINALOOL DEHYDRATASE_ISOMERASE DOMAIN-CONTAINING PROTEIN"/>
    <property type="match status" value="1"/>
</dbReference>
<dbReference type="Pfam" id="PF02630">
    <property type="entry name" value="SCO1-SenC"/>
    <property type="match status" value="1"/>
</dbReference>
<dbReference type="SUPFAM" id="SSF52833">
    <property type="entry name" value="Thioredoxin-like"/>
    <property type="match status" value="1"/>
</dbReference>
<dbReference type="OrthoDB" id="9790194at2"/>